<dbReference type="EMBL" id="AGYR01000042">
    <property type="protein sequence ID" value="ENZ11592.1"/>
    <property type="molecule type" value="Genomic_DNA"/>
</dbReference>
<evidence type="ECO:0000313" key="7">
    <source>
        <dbReference type="Proteomes" id="UP000013085"/>
    </source>
</evidence>
<dbReference type="InterPro" id="IPR027417">
    <property type="entry name" value="P-loop_NTPase"/>
</dbReference>
<dbReference type="SUPFAM" id="SSF55785">
    <property type="entry name" value="PYP-like sensor domain (PAS domain)"/>
    <property type="match status" value="1"/>
</dbReference>
<dbReference type="AlphaFoldDB" id="A0A0E2H769"/>
<dbReference type="InterPro" id="IPR002078">
    <property type="entry name" value="Sigma_54_int"/>
</dbReference>
<dbReference type="PATRIC" id="fig|999408.3.peg.4218"/>
<dbReference type="Pfam" id="PF00158">
    <property type="entry name" value="Sigma54_activat"/>
    <property type="match status" value="1"/>
</dbReference>
<evidence type="ECO:0000259" key="5">
    <source>
        <dbReference type="PROSITE" id="PS50045"/>
    </source>
</evidence>
<keyword evidence="2" id="KW-0067">ATP-binding</keyword>
<evidence type="ECO:0000256" key="2">
    <source>
        <dbReference type="ARBA" id="ARBA00022840"/>
    </source>
</evidence>
<dbReference type="GO" id="GO:0000156">
    <property type="term" value="F:phosphorelay response regulator activity"/>
    <property type="evidence" value="ECO:0007669"/>
    <property type="project" value="InterPro"/>
</dbReference>
<sequence>MIHILFIVPYPELREKVEYVLDNHPENKRISANIQVLTVDQISRINAGSYDAVIARGFSAKQLKAMHPQTPVIDLAISGYDIIRTVAECRKDFNSTQIAICGFYGKIYEASDICKLLGCEVEIYPASNHKDLEASIDEAVAHGCDALIGGYSAVELAEKHGIPSRLIRTGEDTILQAINEAIRTVEQIQIERIVAETYKTIIYASKDGILYIDSTGTIRVRNRVVKAMNNNISLLSRSLRTTLPYLYKSFSEVLKGGQEINGSILTIPKSNLTVSASFVPVVVNNNISGVVITLSDITEIQKLENQIRRSLSEKGLRAKYTFDDIIHKSAVIDATIDTARRYAASDSNVIIVGETGTGKELFAQSIHNASPRKNGPFVAINCAALPENLLESELFGYVEGAFTGSVKGGKMGLFEQAHGGTLFLDEIGEISLSTQTKLLRVLQEREVRRIGDNKVISINVRIISATNKSINQLAGKELFRRDLMYRLDVLRIFLPPLRQRDRDAELLFLHLMRQRGQECGIPVPEINLSALSALNDYPFNGNIRELRNIVERSLVICSGDAITRDDLLRALYPRDLEDTSPVPVYTASQTSGEESSIIWALGECGGNQTRAARLLGINRSTLWRKMQKYHIKI</sequence>
<gene>
    <name evidence="6" type="ORF">HMPREF1090_03947</name>
</gene>
<evidence type="ECO:0000256" key="3">
    <source>
        <dbReference type="ARBA" id="ARBA00023015"/>
    </source>
</evidence>
<dbReference type="RefSeq" id="WP_002588083.1">
    <property type="nucleotide sequence ID" value="NZ_KB850981.1"/>
</dbReference>
<evidence type="ECO:0000256" key="4">
    <source>
        <dbReference type="ARBA" id="ARBA00023163"/>
    </source>
</evidence>
<evidence type="ECO:0000313" key="6">
    <source>
        <dbReference type="EMBL" id="ENZ11592.1"/>
    </source>
</evidence>
<dbReference type="InterPro" id="IPR009057">
    <property type="entry name" value="Homeodomain-like_sf"/>
</dbReference>
<dbReference type="Gene3D" id="1.10.8.60">
    <property type="match status" value="1"/>
</dbReference>
<dbReference type="PANTHER" id="PTHR32071:SF57">
    <property type="entry name" value="C4-DICARBOXYLATE TRANSPORT TRANSCRIPTIONAL REGULATORY PROTEIN DCTD"/>
    <property type="match status" value="1"/>
</dbReference>
<dbReference type="PRINTS" id="PR01590">
    <property type="entry name" value="HTHFIS"/>
</dbReference>
<dbReference type="GO" id="GO:0043565">
    <property type="term" value="F:sequence-specific DNA binding"/>
    <property type="evidence" value="ECO:0007669"/>
    <property type="project" value="InterPro"/>
</dbReference>
<dbReference type="Gene3D" id="3.40.50.300">
    <property type="entry name" value="P-loop containing nucleotide triphosphate hydrolases"/>
    <property type="match status" value="1"/>
</dbReference>
<dbReference type="Pfam" id="PF25601">
    <property type="entry name" value="AAA_lid_14"/>
    <property type="match status" value="1"/>
</dbReference>
<dbReference type="InterPro" id="IPR058031">
    <property type="entry name" value="AAA_lid_NorR"/>
</dbReference>
<dbReference type="InterPro" id="IPR025662">
    <property type="entry name" value="Sigma_54_int_dom_ATP-bd_1"/>
</dbReference>
<keyword evidence="1" id="KW-0547">Nucleotide-binding</keyword>
<dbReference type="GO" id="GO:0005524">
    <property type="term" value="F:ATP binding"/>
    <property type="evidence" value="ECO:0007669"/>
    <property type="project" value="UniProtKB-KW"/>
</dbReference>
<dbReference type="PROSITE" id="PS00676">
    <property type="entry name" value="SIGMA54_INTERACT_2"/>
    <property type="match status" value="1"/>
</dbReference>
<dbReference type="Gene3D" id="3.40.50.2300">
    <property type="match status" value="1"/>
</dbReference>
<feature type="domain" description="Sigma-54 factor interaction" evidence="5">
    <location>
        <begin position="325"/>
        <end position="555"/>
    </location>
</feature>
<dbReference type="SMART" id="SM00382">
    <property type="entry name" value="AAA"/>
    <property type="match status" value="1"/>
</dbReference>
<dbReference type="FunFam" id="3.40.50.300:FF:000006">
    <property type="entry name" value="DNA-binding transcriptional regulator NtrC"/>
    <property type="match status" value="1"/>
</dbReference>
<dbReference type="InterPro" id="IPR002197">
    <property type="entry name" value="HTH_Fis"/>
</dbReference>
<evidence type="ECO:0000256" key="1">
    <source>
        <dbReference type="ARBA" id="ARBA00022741"/>
    </source>
</evidence>
<dbReference type="InterPro" id="IPR035965">
    <property type="entry name" value="PAS-like_dom_sf"/>
</dbReference>
<dbReference type="Gene3D" id="3.30.450.20">
    <property type="entry name" value="PAS domain"/>
    <property type="match status" value="1"/>
</dbReference>
<dbReference type="InterPro" id="IPR010524">
    <property type="entry name" value="Sig_transdc_resp-reg_PrpR_N"/>
</dbReference>
<dbReference type="Gene3D" id="1.10.10.60">
    <property type="entry name" value="Homeodomain-like"/>
    <property type="match status" value="1"/>
</dbReference>
<dbReference type="Pfam" id="PF06506">
    <property type="entry name" value="PrpR_N"/>
    <property type="match status" value="1"/>
</dbReference>
<dbReference type="CDD" id="cd00009">
    <property type="entry name" value="AAA"/>
    <property type="match status" value="1"/>
</dbReference>
<comment type="caution">
    <text evidence="6">The sequence shown here is derived from an EMBL/GenBank/DDBJ whole genome shotgun (WGS) entry which is preliminary data.</text>
</comment>
<dbReference type="GO" id="GO:0006355">
    <property type="term" value="P:regulation of DNA-templated transcription"/>
    <property type="evidence" value="ECO:0007669"/>
    <property type="project" value="InterPro"/>
</dbReference>
<dbReference type="SUPFAM" id="SSF159800">
    <property type="entry name" value="PrpR receptor domain-like"/>
    <property type="match status" value="1"/>
</dbReference>
<proteinExistence type="predicted"/>
<dbReference type="Pfam" id="PF02954">
    <property type="entry name" value="HTH_8"/>
    <property type="match status" value="1"/>
</dbReference>
<organism evidence="6 7">
    <name type="scientific">[Clostridium] clostridioforme 90A8</name>
    <dbReference type="NCBI Taxonomy" id="999408"/>
    <lineage>
        <taxon>Bacteria</taxon>
        <taxon>Bacillati</taxon>
        <taxon>Bacillota</taxon>
        <taxon>Clostridia</taxon>
        <taxon>Lachnospirales</taxon>
        <taxon>Lachnospiraceae</taxon>
        <taxon>Enterocloster</taxon>
    </lineage>
</organism>
<reference evidence="6 7" key="1">
    <citation type="submission" date="2013-01" db="EMBL/GenBank/DDBJ databases">
        <title>The Genome Sequence of Clostridium clostridioforme 90A8.</title>
        <authorList>
            <consortium name="The Broad Institute Genome Sequencing Platform"/>
            <person name="Earl A."/>
            <person name="Ward D."/>
            <person name="Feldgarden M."/>
            <person name="Gevers D."/>
            <person name="Courvalin P."/>
            <person name="Lambert T."/>
            <person name="Walker B."/>
            <person name="Young S.K."/>
            <person name="Zeng Q."/>
            <person name="Gargeya S."/>
            <person name="Fitzgerald M."/>
            <person name="Haas B."/>
            <person name="Abouelleil A."/>
            <person name="Alvarado L."/>
            <person name="Arachchi H.M."/>
            <person name="Berlin A.M."/>
            <person name="Chapman S.B."/>
            <person name="Dewar J."/>
            <person name="Goldberg J."/>
            <person name="Griggs A."/>
            <person name="Gujja S."/>
            <person name="Hansen M."/>
            <person name="Howarth C."/>
            <person name="Imamovic A."/>
            <person name="Larimer J."/>
            <person name="McCowan C."/>
            <person name="Murphy C."/>
            <person name="Neiman D."/>
            <person name="Pearson M."/>
            <person name="Priest M."/>
            <person name="Roberts A."/>
            <person name="Saif S."/>
            <person name="Shea T."/>
            <person name="Sisk P."/>
            <person name="Sykes S."/>
            <person name="Wortman J."/>
            <person name="Nusbaum C."/>
            <person name="Birren B."/>
        </authorList>
    </citation>
    <scope>NUCLEOTIDE SEQUENCE [LARGE SCALE GENOMIC DNA]</scope>
    <source>
        <strain evidence="6 7">90A8</strain>
    </source>
</reference>
<dbReference type="HOGENOM" id="CLU_000445_8_1_9"/>
<dbReference type="InterPro" id="IPR025943">
    <property type="entry name" value="Sigma_54_int_dom_ATP-bd_2"/>
</dbReference>
<dbReference type="PROSITE" id="PS00675">
    <property type="entry name" value="SIGMA54_INTERACT_1"/>
    <property type="match status" value="1"/>
</dbReference>
<dbReference type="PROSITE" id="PS50045">
    <property type="entry name" value="SIGMA54_INTERACT_4"/>
    <property type="match status" value="1"/>
</dbReference>
<keyword evidence="3" id="KW-0805">Transcription regulation</keyword>
<protein>
    <recommendedName>
        <fullName evidence="5">Sigma-54 factor interaction domain-containing protein</fullName>
    </recommendedName>
</protein>
<dbReference type="SUPFAM" id="SSF52540">
    <property type="entry name" value="P-loop containing nucleoside triphosphate hydrolases"/>
    <property type="match status" value="1"/>
</dbReference>
<dbReference type="Proteomes" id="UP000013085">
    <property type="component" value="Unassembled WGS sequence"/>
</dbReference>
<dbReference type="InterPro" id="IPR003593">
    <property type="entry name" value="AAA+_ATPase"/>
</dbReference>
<keyword evidence="4" id="KW-0804">Transcription</keyword>
<dbReference type="GeneID" id="57961760"/>
<dbReference type="Gene3D" id="3.40.50.10660">
    <property type="entry name" value="PrpR receptor domain-like"/>
    <property type="match status" value="1"/>
</dbReference>
<dbReference type="PANTHER" id="PTHR32071">
    <property type="entry name" value="TRANSCRIPTIONAL REGULATORY PROTEIN"/>
    <property type="match status" value="1"/>
</dbReference>
<accession>A0A0E2H769</accession>
<dbReference type="SUPFAM" id="SSF46689">
    <property type="entry name" value="Homeodomain-like"/>
    <property type="match status" value="1"/>
</dbReference>
<name>A0A0E2H769_9FIRM</name>